<feature type="domain" description="Tryptophan synthase beta chain-like PALP" evidence="9">
    <location>
        <begin position="34"/>
        <end position="328"/>
    </location>
</feature>
<dbReference type="AlphaFoldDB" id="A0A6S6ZAV5"/>
<proteinExistence type="inferred from homology"/>
<evidence type="ECO:0000256" key="8">
    <source>
        <dbReference type="ARBA" id="ARBA00023239"/>
    </source>
</evidence>
<dbReference type="GO" id="GO:0030170">
    <property type="term" value="F:pyridoxal phosphate binding"/>
    <property type="evidence" value="ECO:0007669"/>
    <property type="project" value="InterPro"/>
</dbReference>
<keyword evidence="8 10" id="KW-0456">Lyase</keyword>
<dbReference type="RefSeq" id="WP_175121513.1">
    <property type="nucleotide sequence ID" value="NZ_CADIJM010000001.1"/>
</dbReference>
<evidence type="ECO:0000256" key="7">
    <source>
        <dbReference type="ARBA" id="ARBA00022898"/>
    </source>
</evidence>
<protein>
    <submittedName>
        <fullName evidence="10">L-threo-3-hydroxyaspartate ammonia-lyase</fullName>
        <ecNumber evidence="10">4.3.1.16</ecNumber>
    </submittedName>
</protein>
<organism evidence="10 11">
    <name type="scientific">Achromobacter animicus</name>
    <dbReference type="NCBI Taxonomy" id="1389935"/>
    <lineage>
        <taxon>Bacteria</taxon>
        <taxon>Pseudomonadati</taxon>
        <taxon>Pseudomonadota</taxon>
        <taxon>Betaproteobacteria</taxon>
        <taxon>Burkholderiales</taxon>
        <taxon>Alcaligenaceae</taxon>
        <taxon>Achromobacter</taxon>
    </lineage>
</organism>
<evidence type="ECO:0000256" key="6">
    <source>
        <dbReference type="ARBA" id="ARBA00022842"/>
    </source>
</evidence>
<accession>A0A6S6ZAV5</accession>
<dbReference type="GO" id="GO:0018114">
    <property type="term" value="F:threonine racemase activity"/>
    <property type="evidence" value="ECO:0007669"/>
    <property type="project" value="TreeGrafter"/>
</dbReference>
<dbReference type="FunFam" id="3.40.50.1100:FF:000005">
    <property type="entry name" value="Threonine dehydratase catabolic"/>
    <property type="match status" value="1"/>
</dbReference>
<evidence type="ECO:0000256" key="3">
    <source>
        <dbReference type="ARBA" id="ARBA00001936"/>
    </source>
</evidence>
<dbReference type="PANTHER" id="PTHR43050">
    <property type="entry name" value="SERINE / THREONINE RACEMASE FAMILY MEMBER"/>
    <property type="match status" value="1"/>
</dbReference>
<keyword evidence="11" id="KW-1185">Reference proteome</keyword>
<gene>
    <name evidence="10" type="primary">thadh_2</name>
    <name evidence="10" type="ORF">LMG26690_00452</name>
</gene>
<dbReference type="Pfam" id="PF00291">
    <property type="entry name" value="PALP"/>
    <property type="match status" value="1"/>
</dbReference>
<evidence type="ECO:0000313" key="11">
    <source>
        <dbReference type="Proteomes" id="UP000494214"/>
    </source>
</evidence>
<reference evidence="10 11" key="1">
    <citation type="submission" date="2020-04" db="EMBL/GenBank/DDBJ databases">
        <authorList>
            <person name="De Canck E."/>
        </authorList>
    </citation>
    <scope>NUCLEOTIDE SEQUENCE [LARGE SCALE GENOMIC DNA]</scope>
    <source>
        <strain evidence="10 11">LMG 26690</strain>
    </source>
</reference>
<dbReference type="GO" id="GO:0070179">
    <property type="term" value="P:D-serine biosynthetic process"/>
    <property type="evidence" value="ECO:0007669"/>
    <property type="project" value="TreeGrafter"/>
</dbReference>
<keyword evidence="7" id="KW-0663">Pyridoxal phosphate</keyword>
<dbReference type="PANTHER" id="PTHR43050:SF1">
    <property type="entry name" value="SERINE RACEMASE"/>
    <property type="match status" value="1"/>
</dbReference>
<dbReference type="GO" id="GO:0030378">
    <property type="term" value="F:serine racemase activity"/>
    <property type="evidence" value="ECO:0007669"/>
    <property type="project" value="TreeGrafter"/>
</dbReference>
<dbReference type="InterPro" id="IPR036052">
    <property type="entry name" value="TrpB-like_PALP_sf"/>
</dbReference>
<dbReference type="PROSITE" id="PS00165">
    <property type="entry name" value="DEHYDRATASE_SER_THR"/>
    <property type="match status" value="1"/>
</dbReference>
<comment type="cofactor">
    <cofactor evidence="4">
        <name>Mg(2+)</name>
        <dbReference type="ChEBI" id="CHEBI:18420"/>
    </cofactor>
</comment>
<evidence type="ECO:0000256" key="4">
    <source>
        <dbReference type="ARBA" id="ARBA00001946"/>
    </source>
</evidence>
<dbReference type="GO" id="GO:0005524">
    <property type="term" value="F:ATP binding"/>
    <property type="evidence" value="ECO:0007669"/>
    <property type="project" value="TreeGrafter"/>
</dbReference>
<evidence type="ECO:0000259" key="9">
    <source>
        <dbReference type="Pfam" id="PF00291"/>
    </source>
</evidence>
<evidence type="ECO:0000256" key="2">
    <source>
        <dbReference type="ARBA" id="ARBA00001933"/>
    </source>
</evidence>
<evidence type="ECO:0000256" key="5">
    <source>
        <dbReference type="ARBA" id="ARBA00010869"/>
    </source>
</evidence>
<name>A0A6S6ZAV5_9BURK</name>
<dbReference type="EMBL" id="CADIJM010000001">
    <property type="protein sequence ID" value="CAB3658771.1"/>
    <property type="molecule type" value="Genomic_DNA"/>
</dbReference>
<dbReference type="SUPFAM" id="SSF53686">
    <property type="entry name" value="Tryptophan synthase beta subunit-like PLP-dependent enzymes"/>
    <property type="match status" value="1"/>
</dbReference>
<comment type="cofactor">
    <cofactor evidence="2">
        <name>pyridoxal 5'-phosphate</name>
        <dbReference type="ChEBI" id="CHEBI:597326"/>
    </cofactor>
</comment>
<dbReference type="GO" id="GO:0030848">
    <property type="term" value="F:threo-3-hydroxyaspartate ammonia-lyase activity"/>
    <property type="evidence" value="ECO:0007669"/>
    <property type="project" value="UniProtKB-EC"/>
</dbReference>
<dbReference type="Gene3D" id="3.40.50.1100">
    <property type="match status" value="2"/>
</dbReference>
<dbReference type="Proteomes" id="UP000494214">
    <property type="component" value="Unassembled WGS sequence"/>
</dbReference>
<dbReference type="GO" id="GO:0003941">
    <property type="term" value="F:L-serine ammonia-lyase activity"/>
    <property type="evidence" value="ECO:0007669"/>
    <property type="project" value="TreeGrafter"/>
</dbReference>
<comment type="similarity">
    <text evidence="5">Belongs to the serine/threonine dehydratase family.</text>
</comment>
<comment type="cofactor">
    <cofactor evidence="1">
        <name>Ca(2+)</name>
        <dbReference type="ChEBI" id="CHEBI:29108"/>
    </cofactor>
</comment>
<evidence type="ECO:0000313" key="10">
    <source>
        <dbReference type="EMBL" id="CAB3658771.1"/>
    </source>
</evidence>
<dbReference type="EC" id="4.3.1.16" evidence="10"/>
<dbReference type="InterPro" id="IPR001926">
    <property type="entry name" value="TrpB-like_PALP"/>
</dbReference>
<dbReference type="InterPro" id="IPR000634">
    <property type="entry name" value="Ser/Thr_deHydtase_PyrdxlP-BS"/>
</dbReference>
<dbReference type="GO" id="GO:0000287">
    <property type="term" value="F:magnesium ion binding"/>
    <property type="evidence" value="ECO:0007669"/>
    <property type="project" value="TreeGrafter"/>
</dbReference>
<keyword evidence="6" id="KW-0460">Magnesium</keyword>
<comment type="cofactor">
    <cofactor evidence="3">
        <name>Mn(2+)</name>
        <dbReference type="ChEBI" id="CHEBI:29035"/>
    </cofactor>
</comment>
<dbReference type="CDD" id="cd01562">
    <property type="entry name" value="Thr-dehyd"/>
    <property type="match status" value="1"/>
</dbReference>
<evidence type="ECO:0000256" key="1">
    <source>
        <dbReference type="ARBA" id="ARBA00001913"/>
    </source>
</evidence>
<sequence length="342" mass="36028">MTAMPLPLTIEHEMLGTLRVPVYADVSAAAQRLAPHVRRTMLLRSPVLDELAQAPVWLKLENLQVTGSFKARGAFNALLNMEPAQRERGVVAYSTGNHGQAVAWASRCLRVPATIVMPVDAPENKVDKALRHGARVVRYDRTRESREEIGMRLLAETGATLLPPGDHPDVLAAQGTLALEALQDLPAAALANLGLFATPCGGGGMAAGCSLVLRELAPQARMVAVEPLEFDDTVRSLASGKRETNPAGAKTLCDALQAATPAELPYAINSRSLSAAVSVSDDEVAAAIRFALEELRLVIEPGGAVALAALLAGKLSADGRDAVIVLSGGNIDLPLLRQIALD</sequence>